<dbReference type="KEGG" id="bdi:100822664"/>
<dbReference type="ExpressionAtlas" id="I1IJD3">
    <property type="expression patterns" value="baseline and differential"/>
</dbReference>
<dbReference type="InterPro" id="IPR011990">
    <property type="entry name" value="TPR-like_helical_dom_sf"/>
</dbReference>
<dbReference type="Pfam" id="PF12796">
    <property type="entry name" value="Ank_2"/>
    <property type="match status" value="1"/>
</dbReference>
<organism evidence="3">
    <name type="scientific">Brachypodium distachyon</name>
    <name type="common">Purple false brome</name>
    <name type="synonym">Trachynia distachya</name>
    <dbReference type="NCBI Taxonomy" id="15368"/>
    <lineage>
        <taxon>Eukaryota</taxon>
        <taxon>Viridiplantae</taxon>
        <taxon>Streptophyta</taxon>
        <taxon>Embryophyta</taxon>
        <taxon>Tracheophyta</taxon>
        <taxon>Spermatophyta</taxon>
        <taxon>Magnoliopsida</taxon>
        <taxon>Liliopsida</taxon>
        <taxon>Poales</taxon>
        <taxon>Poaceae</taxon>
        <taxon>BOP clade</taxon>
        <taxon>Pooideae</taxon>
        <taxon>Stipodae</taxon>
        <taxon>Brachypodieae</taxon>
        <taxon>Brachypodium</taxon>
    </lineage>
</organism>
<feature type="repeat" description="ANK" evidence="1">
    <location>
        <begin position="110"/>
        <end position="142"/>
    </location>
</feature>
<reference evidence="4" key="3">
    <citation type="submission" date="2018-08" db="UniProtKB">
        <authorList>
            <consortium name="EnsemblPlants"/>
        </authorList>
    </citation>
    <scope>IDENTIFICATION</scope>
    <source>
        <strain evidence="4">cv. Bd21</strain>
    </source>
</reference>
<dbReference type="OrthoDB" id="687667at2759"/>
<evidence type="ECO:0000313" key="5">
    <source>
        <dbReference type="Proteomes" id="UP000008810"/>
    </source>
</evidence>
<dbReference type="PANTHER" id="PTHR46224:SF20">
    <property type="entry name" value="OS02G0491900 PROTEIN"/>
    <property type="match status" value="1"/>
</dbReference>
<dbReference type="InterPro" id="IPR036770">
    <property type="entry name" value="Ankyrin_rpt-contain_sf"/>
</dbReference>
<evidence type="ECO:0000256" key="1">
    <source>
        <dbReference type="PROSITE-ProRule" id="PRU00023"/>
    </source>
</evidence>
<dbReference type="InterPro" id="IPR051616">
    <property type="entry name" value="Cul2-RING_E3_ligase_SR"/>
</dbReference>
<feature type="repeat" description="ANK" evidence="1">
    <location>
        <begin position="209"/>
        <end position="241"/>
    </location>
</feature>
<sequence length="454" mass="48712">MATLPHPPLHHHPGGAGAALPDWDPSLIANPDFDLGFLQAAFEGDLRTVKKAVRVLGRGAEGRRLAEKLEAVRDGFGMGLLHRAALGGSLPVCRYLVEHVRMDIDVLGPHGTTPLDAALARQNMELARYFLEQGADTEMLDADGYTPLHFAASQGDVGMVELLLSKGAHPDTLNHGGTVLHYAATHGRDDILKVLLDHHADHKKALSGTGYTALVLATIAHSLKCVQLLLEAGADVDGVGKETPLMIAATAGATDILKCLVLAGADANVPDSLGRAPIEIAARSGRREDVEILFPVTSLIPGVREWSVDGIISHVKSVRPEKKAMLASAKSKANEAFKDGNYLVAARIYEEAMALNPLGPSNATLLSNSSLCWLRFGNGEKALKDAKVCRMLRPGWPKACYREGTALMLLKDYEKASCAFLDGLKLEPRNVEMEDGLRKAMESLKISRCSPAQD</sequence>
<dbReference type="eggNOG" id="KOG0504">
    <property type="taxonomic scope" value="Eukaryota"/>
</dbReference>
<feature type="repeat" description="TPR" evidence="2">
    <location>
        <begin position="397"/>
        <end position="430"/>
    </location>
</feature>
<keyword evidence="5" id="KW-1185">Reference proteome</keyword>
<dbReference type="eggNOG" id="KOG0548">
    <property type="taxonomic scope" value="Eukaryota"/>
</dbReference>
<dbReference type="Gene3D" id="1.25.40.20">
    <property type="entry name" value="Ankyrin repeat-containing domain"/>
    <property type="match status" value="3"/>
</dbReference>
<dbReference type="Gramene" id="KQJ87273">
    <property type="protein sequence ID" value="KQJ87273"/>
    <property type="gene ID" value="BRADI_4g10090v3"/>
</dbReference>
<dbReference type="STRING" id="15368.I1IJD3"/>
<dbReference type="SUPFAM" id="SSF48452">
    <property type="entry name" value="TPR-like"/>
    <property type="match status" value="1"/>
</dbReference>
<dbReference type="OMA" id="HVRMDID"/>
<dbReference type="Gene3D" id="1.25.40.10">
    <property type="entry name" value="Tetratricopeptide repeat domain"/>
    <property type="match status" value="1"/>
</dbReference>
<proteinExistence type="predicted"/>
<dbReference type="EnsemblPlants" id="KQJ87273">
    <property type="protein sequence ID" value="KQJ87273"/>
    <property type="gene ID" value="BRADI_4g10090v3"/>
</dbReference>
<dbReference type="PROSITE" id="PS50005">
    <property type="entry name" value="TPR"/>
    <property type="match status" value="1"/>
</dbReference>
<feature type="repeat" description="ANK" evidence="1">
    <location>
        <begin position="240"/>
        <end position="272"/>
    </location>
</feature>
<name>I1IJD3_BRADI</name>
<keyword evidence="1" id="KW-0040">ANK repeat</keyword>
<dbReference type="Proteomes" id="UP000008810">
    <property type="component" value="Chromosome 4"/>
</dbReference>
<dbReference type="InterPro" id="IPR019734">
    <property type="entry name" value="TPR_rpt"/>
</dbReference>
<evidence type="ECO:0000256" key="2">
    <source>
        <dbReference type="PROSITE-ProRule" id="PRU00339"/>
    </source>
</evidence>
<keyword evidence="2" id="KW-0802">TPR repeat</keyword>
<evidence type="ECO:0000313" key="4">
    <source>
        <dbReference type="EnsemblPlants" id="KQJ87273"/>
    </source>
</evidence>
<dbReference type="AlphaFoldDB" id="I1IJD3"/>
<dbReference type="PROSITE" id="PS50088">
    <property type="entry name" value="ANK_REPEAT"/>
    <property type="match status" value="5"/>
</dbReference>
<dbReference type="PANTHER" id="PTHR46224">
    <property type="entry name" value="ANKYRIN REPEAT FAMILY PROTEIN"/>
    <property type="match status" value="1"/>
</dbReference>
<dbReference type="InterPro" id="IPR002110">
    <property type="entry name" value="Ankyrin_rpt"/>
</dbReference>
<dbReference type="HOGENOM" id="CLU_000134_44_6_1"/>
<reference evidence="3" key="2">
    <citation type="submission" date="2017-06" db="EMBL/GenBank/DDBJ databases">
        <title>WGS assembly of Brachypodium distachyon.</title>
        <authorList>
            <consortium name="The International Brachypodium Initiative"/>
            <person name="Lucas S."/>
            <person name="Harmon-Smith M."/>
            <person name="Lail K."/>
            <person name="Tice H."/>
            <person name="Grimwood J."/>
            <person name="Bruce D."/>
            <person name="Barry K."/>
            <person name="Shu S."/>
            <person name="Lindquist E."/>
            <person name="Wang M."/>
            <person name="Pitluck S."/>
            <person name="Vogel J.P."/>
            <person name="Garvin D.F."/>
            <person name="Mockler T.C."/>
            <person name="Schmutz J."/>
            <person name="Rokhsar D."/>
            <person name="Bevan M.W."/>
        </authorList>
    </citation>
    <scope>NUCLEOTIDE SEQUENCE</scope>
    <source>
        <strain evidence="3">Bd21</strain>
    </source>
</reference>
<dbReference type="EMBL" id="CM000883">
    <property type="protein sequence ID" value="KQJ87273.1"/>
    <property type="molecule type" value="Genomic_DNA"/>
</dbReference>
<dbReference type="PRINTS" id="PR01415">
    <property type="entry name" value="ANKYRIN"/>
</dbReference>
<gene>
    <name evidence="4" type="primary">LOC100822664</name>
    <name evidence="3" type="ORF">BRADI_4g10090v3</name>
</gene>
<feature type="repeat" description="ANK" evidence="1">
    <location>
        <begin position="175"/>
        <end position="201"/>
    </location>
</feature>
<dbReference type="GeneID" id="100822664"/>
<dbReference type="Pfam" id="PF13857">
    <property type="entry name" value="Ank_5"/>
    <property type="match status" value="1"/>
</dbReference>
<dbReference type="PROSITE" id="PS50297">
    <property type="entry name" value="ANK_REP_REGION"/>
    <property type="match status" value="5"/>
</dbReference>
<feature type="repeat" description="ANK" evidence="1">
    <location>
        <begin position="143"/>
        <end position="175"/>
    </location>
</feature>
<dbReference type="SUPFAM" id="SSF48403">
    <property type="entry name" value="Ankyrin repeat"/>
    <property type="match status" value="1"/>
</dbReference>
<dbReference type="RefSeq" id="XP_014757461.1">
    <property type="nucleotide sequence ID" value="XM_014901975.2"/>
</dbReference>
<dbReference type="SMART" id="SM00248">
    <property type="entry name" value="ANK"/>
    <property type="match status" value="6"/>
</dbReference>
<reference evidence="3 4" key="1">
    <citation type="journal article" date="2010" name="Nature">
        <title>Genome sequencing and analysis of the model grass Brachypodium distachyon.</title>
        <authorList>
            <consortium name="International Brachypodium Initiative"/>
        </authorList>
    </citation>
    <scope>NUCLEOTIDE SEQUENCE [LARGE SCALE GENOMIC DNA]</scope>
    <source>
        <strain evidence="3">Bd21</strain>
        <strain evidence="4">cv. Bd21</strain>
    </source>
</reference>
<evidence type="ECO:0000313" key="3">
    <source>
        <dbReference type="EMBL" id="KQJ87273.1"/>
    </source>
</evidence>
<protein>
    <submittedName>
        <fullName evidence="3 4">Uncharacterized protein</fullName>
    </submittedName>
</protein>
<accession>I1IJD3</accession>